<accession>A0A518C3D9</accession>
<dbReference type="AlphaFoldDB" id="A0A518C3D9"/>
<dbReference type="EMBL" id="CP036289">
    <property type="protein sequence ID" value="QDU73733.1"/>
    <property type="molecule type" value="Genomic_DNA"/>
</dbReference>
<organism evidence="1 2">
    <name type="scientific">Bremerella volcania</name>
    <dbReference type="NCBI Taxonomy" id="2527984"/>
    <lineage>
        <taxon>Bacteria</taxon>
        <taxon>Pseudomonadati</taxon>
        <taxon>Planctomycetota</taxon>
        <taxon>Planctomycetia</taxon>
        <taxon>Pirellulales</taxon>
        <taxon>Pirellulaceae</taxon>
        <taxon>Bremerella</taxon>
    </lineage>
</organism>
<evidence type="ECO:0000313" key="1">
    <source>
        <dbReference type="EMBL" id="QDU73733.1"/>
    </source>
</evidence>
<sequence length="117" mass="13010">MVSELESVLNTLGAAVFTQSEAEVGHGKWTKACLDARFNKQDESWVWKIRAIKTDGSTCSIGSSSKITLGLLDVEDLRGTGDQEWYGILVTVQPDQKCDVHFNYDERCASDESLYDT</sequence>
<gene>
    <name evidence="1" type="ORF">Pan97_07320</name>
</gene>
<reference evidence="2" key="1">
    <citation type="submission" date="2019-02" db="EMBL/GenBank/DDBJ databases">
        <title>Deep-cultivation of Planctomycetes and their phenomic and genomic characterization uncovers novel biology.</title>
        <authorList>
            <person name="Wiegand S."/>
            <person name="Jogler M."/>
            <person name="Boedeker C."/>
            <person name="Pinto D."/>
            <person name="Vollmers J."/>
            <person name="Rivas-Marin E."/>
            <person name="Kohn T."/>
            <person name="Peeters S.H."/>
            <person name="Heuer A."/>
            <person name="Rast P."/>
            <person name="Oberbeckmann S."/>
            <person name="Bunk B."/>
            <person name="Jeske O."/>
            <person name="Meyerdierks A."/>
            <person name="Storesund J.E."/>
            <person name="Kallscheuer N."/>
            <person name="Luecker S."/>
            <person name="Lage O.M."/>
            <person name="Pohl T."/>
            <person name="Merkel B.J."/>
            <person name="Hornburger P."/>
            <person name="Mueller R.-W."/>
            <person name="Bruemmer F."/>
            <person name="Labrenz M."/>
            <person name="Spormann A.M."/>
            <person name="Op den Camp H."/>
            <person name="Overmann J."/>
            <person name="Amann R."/>
            <person name="Jetten M.S.M."/>
            <person name="Mascher T."/>
            <person name="Medema M.H."/>
            <person name="Devos D.P."/>
            <person name="Kaster A.-K."/>
            <person name="Ovreas L."/>
            <person name="Rohde M."/>
            <person name="Galperin M.Y."/>
            <person name="Jogler C."/>
        </authorList>
    </citation>
    <scope>NUCLEOTIDE SEQUENCE [LARGE SCALE GENOMIC DNA]</scope>
    <source>
        <strain evidence="2">Pan97</strain>
    </source>
</reference>
<name>A0A518C3D9_9BACT</name>
<dbReference type="Proteomes" id="UP000318626">
    <property type="component" value="Chromosome"/>
</dbReference>
<protein>
    <submittedName>
        <fullName evidence="1">Uncharacterized protein</fullName>
    </submittedName>
</protein>
<evidence type="ECO:0000313" key="2">
    <source>
        <dbReference type="Proteomes" id="UP000318626"/>
    </source>
</evidence>
<dbReference type="KEGG" id="bvo:Pan97_07320"/>
<keyword evidence="2" id="KW-1185">Reference proteome</keyword>
<proteinExistence type="predicted"/>